<dbReference type="InterPro" id="IPR007219">
    <property type="entry name" value="XnlR_reg_dom"/>
</dbReference>
<dbReference type="InterPro" id="IPR050613">
    <property type="entry name" value="Sec_Metabolite_Reg"/>
</dbReference>
<accession>A0A9W9WP73</accession>
<dbReference type="GO" id="GO:0005634">
    <property type="term" value="C:nucleus"/>
    <property type="evidence" value="ECO:0007669"/>
    <property type="project" value="UniProtKB-SubCell"/>
</dbReference>
<dbReference type="PANTHER" id="PTHR31001">
    <property type="entry name" value="UNCHARACTERIZED TRANSCRIPTIONAL REGULATORY PROTEIN"/>
    <property type="match status" value="1"/>
</dbReference>
<dbReference type="PANTHER" id="PTHR31001:SF53">
    <property type="entry name" value="ZN(II)2CYS6 TRANSCRIPTION FACTOR (EUROFUNG)"/>
    <property type="match status" value="1"/>
</dbReference>
<dbReference type="AlphaFoldDB" id="A0A9W9WP73"/>
<keyword evidence="7" id="KW-1185">Reference proteome</keyword>
<comment type="caution">
    <text evidence="6">The sequence shown here is derived from an EMBL/GenBank/DDBJ whole genome shotgun (WGS) entry which is preliminary data.</text>
</comment>
<keyword evidence="3" id="KW-0804">Transcription</keyword>
<proteinExistence type="predicted"/>
<dbReference type="GO" id="GO:0008270">
    <property type="term" value="F:zinc ion binding"/>
    <property type="evidence" value="ECO:0007669"/>
    <property type="project" value="InterPro"/>
</dbReference>
<reference evidence="6" key="2">
    <citation type="journal article" date="2023" name="IMA Fungus">
        <title>Comparative genomic study of the Penicillium genus elucidates a diverse pangenome and 15 lateral gene transfer events.</title>
        <authorList>
            <person name="Petersen C."/>
            <person name="Sorensen T."/>
            <person name="Nielsen M.R."/>
            <person name="Sondergaard T.E."/>
            <person name="Sorensen J.L."/>
            <person name="Fitzpatrick D.A."/>
            <person name="Frisvad J.C."/>
            <person name="Nielsen K.L."/>
        </authorList>
    </citation>
    <scope>NUCLEOTIDE SEQUENCE</scope>
    <source>
        <strain evidence="6">IBT 17660</strain>
    </source>
</reference>
<keyword evidence="4" id="KW-0539">Nucleus</keyword>
<keyword evidence="2" id="KW-0805">Transcription regulation</keyword>
<evidence type="ECO:0000256" key="4">
    <source>
        <dbReference type="ARBA" id="ARBA00023242"/>
    </source>
</evidence>
<evidence type="ECO:0000313" key="6">
    <source>
        <dbReference type="EMBL" id="KAJ5470808.1"/>
    </source>
</evidence>
<comment type="subcellular location">
    <subcellularLocation>
        <location evidence="1">Nucleus</location>
    </subcellularLocation>
</comment>
<sequence>MYDCAVRNSQDTHASLATLSRQIFVDTAKDIRTHPTMNLSEYFDSTAARWETIGLFFALLGSALFHTPDDDPIFTHRNPWKLEKSQLRATATAIGDICCQFCNGAGTTSDPFCWLTAQQLVLLTSMFGHSDYRVWQKLGDLSTIVYAFGLHQSGEDIEERFPFFLVEIRKRVMVCAYAIDKQLATSLGRPPRICSRYCSISLPLDISCEEMVLSRSDGEKALQNLDANGWNTEGCLTVGVRLRVVLLTCLLRESILELSLSPTTEHIPARAEFVPGHRLHSMSISGADPKEPYRMLIQESRQTQRNLPSFLHWSPEEAAAGTYSSARDEGRAFAHMEFTYQEFLLHRILLKRLGVNSQGLIESSLEIVTTLLDIIVMLTQSAHSVANISWDLCYIGLPAAGILTSKLLSDHTSQISNPLHSPIPANFRSLTIPKLNTFIFHLTFLVRPHEGCYEIAQQGAKFIRRVLDRILSPECPQPAPNTPDIDLPEDWLDGCGLDGNFDFMAWFDNIQWM</sequence>
<evidence type="ECO:0000313" key="7">
    <source>
        <dbReference type="Proteomes" id="UP001147760"/>
    </source>
</evidence>
<gene>
    <name evidence="6" type="ORF">N7530_008165</name>
</gene>
<dbReference type="OrthoDB" id="4898680at2759"/>
<dbReference type="Pfam" id="PF04082">
    <property type="entry name" value="Fungal_trans"/>
    <property type="match status" value="1"/>
</dbReference>
<reference evidence="6" key="1">
    <citation type="submission" date="2022-12" db="EMBL/GenBank/DDBJ databases">
        <authorList>
            <person name="Petersen C."/>
        </authorList>
    </citation>
    <scope>NUCLEOTIDE SEQUENCE</scope>
    <source>
        <strain evidence="6">IBT 17660</strain>
    </source>
</reference>
<dbReference type="GO" id="GO:0003677">
    <property type="term" value="F:DNA binding"/>
    <property type="evidence" value="ECO:0007669"/>
    <property type="project" value="InterPro"/>
</dbReference>
<dbReference type="GO" id="GO:0006351">
    <property type="term" value="P:DNA-templated transcription"/>
    <property type="evidence" value="ECO:0007669"/>
    <property type="project" value="InterPro"/>
</dbReference>
<evidence type="ECO:0000256" key="2">
    <source>
        <dbReference type="ARBA" id="ARBA00023015"/>
    </source>
</evidence>
<name>A0A9W9WP73_9EURO</name>
<evidence type="ECO:0000256" key="3">
    <source>
        <dbReference type="ARBA" id="ARBA00023163"/>
    </source>
</evidence>
<dbReference type="Proteomes" id="UP001147760">
    <property type="component" value="Unassembled WGS sequence"/>
</dbReference>
<dbReference type="SMART" id="SM00906">
    <property type="entry name" value="Fungal_trans"/>
    <property type="match status" value="1"/>
</dbReference>
<evidence type="ECO:0000256" key="1">
    <source>
        <dbReference type="ARBA" id="ARBA00004123"/>
    </source>
</evidence>
<evidence type="ECO:0000259" key="5">
    <source>
        <dbReference type="SMART" id="SM00906"/>
    </source>
</evidence>
<dbReference type="CDD" id="cd12148">
    <property type="entry name" value="fungal_TF_MHR"/>
    <property type="match status" value="1"/>
</dbReference>
<organism evidence="6 7">
    <name type="scientific">Penicillium desertorum</name>
    <dbReference type="NCBI Taxonomy" id="1303715"/>
    <lineage>
        <taxon>Eukaryota</taxon>
        <taxon>Fungi</taxon>
        <taxon>Dikarya</taxon>
        <taxon>Ascomycota</taxon>
        <taxon>Pezizomycotina</taxon>
        <taxon>Eurotiomycetes</taxon>
        <taxon>Eurotiomycetidae</taxon>
        <taxon>Eurotiales</taxon>
        <taxon>Aspergillaceae</taxon>
        <taxon>Penicillium</taxon>
    </lineage>
</organism>
<protein>
    <recommendedName>
        <fullName evidence="5">Xylanolytic transcriptional activator regulatory domain-containing protein</fullName>
    </recommendedName>
</protein>
<dbReference type="EMBL" id="JAPWDO010000005">
    <property type="protein sequence ID" value="KAJ5470808.1"/>
    <property type="molecule type" value="Genomic_DNA"/>
</dbReference>
<feature type="domain" description="Xylanolytic transcriptional activator regulatory" evidence="5">
    <location>
        <begin position="134"/>
        <end position="209"/>
    </location>
</feature>